<dbReference type="InterPro" id="IPR005636">
    <property type="entry name" value="DTW"/>
</dbReference>
<gene>
    <name evidence="7" type="ORF">GARC_0041</name>
</gene>
<dbReference type="RefSeq" id="WP_007615429.1">
    <property type="nucleotide sequence ID" value="NZ_BAEO01000002.1"/>
</dbReference>
<keyword evidence="8" id="KW-1185">Reference proteome</keyword>
<dbReference type="InterPro" id="IPR039262">
    <property type="entry name" value="DTWD2/TAPT"/>
</dbReference>
<dbReference type="SMART" id="SM01144">
    <property type="entry name" value="DTW"/>
    <property type="match status" value="1"/>
</dbReference>
<dbReference type="GO" id="GO:0008033">
    <property type="term" value="P:tRNA processing"/>
    <property type="evidence" value="ECO:0007669"/>
    <property type="project" value="UniProtKB-KW"/>
</dbReference>
<dbReference type="Proteomes" id="UP000006327">
    <property type="component" value="Unassembled WGS sequence"/>
</dbReference>
<evidence type="ECO:0000313" key="8">
    <source>
        <dbReference type="Proteomes" id="UP000006327"/>
    </source>
</evidence>
<organism evidence="7 8">
    <name type="scientific">Paraglaciecola arctica BSs20135</name>
    <dbReference type="NCBI Taxonomy" id="493475"/>
    <lineage>
        <taxon>Bacteria</taxon>
        <taxon>Pseudomonadati</taxon>
        <taxon>Pseudomonadota</taxon>
        <taxon>Gammaproteobacteria</taxon>
        <taxon>Alteromonadales</taxon>
        <taxon>Alteromonadaceae</taxon>
        <taxon>Paraglaciecola</taxon>
    </lineage>
</organism>
<dbReference type="eggNOG" id="COG3148">
    <property type="taxonomic scope" value="Bacteria"/>
</dbReference>
<dbReference type="OrthoDB" id="268835at2"/>
<dbReference type="AlphaFoldDB" id="K6YK86"/>
<keyword evidence="4" id="KW-0819">tRNA processing</keyword>
<dbReference type="STRING" id="493475.GARC_0041"/>
<sequence length="208" mass="24333">MTTLKTNKRQICASCNYPQRTCLCPWIHPITSPLNIIILQHPKEAKHAKNTVKLLTLGLKNISVLQGETPADWEELAKMVTEKPQNYCLFYPHQQSISVESISSPQQKEKYFPTNQQLIFIDASWRKALKIWHLNPWLQLCDSWHFANPPDNQYRIRRTTQQSSLSTLESVAYVLEHTHNINCTPLHTLFSKMQQKCFNDNRRNIITY</sequence>
<evidence type="ECO:0000256" key="1">
    <source>
        <dbReference type="ARBA" id="ARBA00012386"/>
    </source>
</evidence>
<reference evidence="7 8" key="1">
    <citation type="journal article" date="2017" name="Antonie Van Leeuwenhoek">
        <title>Rhizobium rhizosphaerae sp. nov., a novel species isolated from rice rhizosphere.</title>
        <authorList>
            <person name="Zhao J.J."/>
            <person name="Zhang J."/>
            <person name="Zhang R.J."/>
            <person name="Zhang C.W."/>
            <person name="Yin H.Q."/>
            <person name="Zhang X.X."/>
        </authorList>
    </citation>
    <scope>NUCLEOTIDE SEQUENCE [LARGE SCALE GENOMIC DNA]</scope>
    <source>
        <strain evidence="7 8">BSs20135</strain>
    </source>
</reference>
<dbReference type="EMBL" id="BAEO01000002">
    <property type="protein sequence ID" value="GAC17023.1"/>
    <property type="molecule type" value="Genomic_DNA"/>
</dbReference>
<comment type="similarity">
    <text evidence="5">Belongs to the TDD superfamily. DTWD2 family.</text>
</comment>
<dbReference type="EC" id="2.5.1.25" evidence="1"/>
<evidence type="ECO:0000256" key="3">
    <source>
        <dbReference type="ARBA" id="ARBA00022691"/>
    </source>
</evidence>
<evidence type="ECO:0000256" key="4">
    <source>
        <dbReference type="ARBA" id="ARBA00022694"/>
    </source>
</evidence>
<keyword evidence="2" id="KW-0808">Transferase</keyword>
<keyword evidence="3" id="KW-0949">S-adenosyl-L-methionine</keyword>
<accession>K6YK86</accession>
<feature type="domain" description="DTW" evidence="6">
    <location>
        <begin position="8"/>
        <end position="202"/>
    </location>
</feature>
<dbReference type="Pfam" id="PF03942">
    <property type="entry name" value="DTW"/>
    <property type="match status" value="1"/>
</dbReference>
<proteinExistence type="inferred from homology"/>
<dbReference type="GO" id="GO:0016432">
    <property type="term" value="F:tRNA-uridine aminocarboxypropyltransferase activity"/>
    <property type="evidence" value="ECO:0007669"/>
    <property type="project" value="UniProtKB-EC"/>
</dbReference>
<protein>
    <recommendedName>
        <fullName evidence="1">tRNA-uridine aminocarboxypropyltransferase</fullName>
        <ecNumber evidence="1">2.5.1.25</ecNumber>
    </recommendedName>
</protein>
<dbReference type="PANTHER" id="PTHR21392:SF0">
    <property type="entry name" value="TRNA-URIDINE AMINOCARBOXYPROPYLTRANSFERASE 2"/>
    <property type="match status" value="1"/>
</dbReference>
<comment type="caution">
    <text evidence="7">The sequence shown here is derived from an EMBL/GenBank/DDBJ whole genome shotgun (WGS) entry which is preliminary data.</text>
</comment>
<evidence type="ECO:0000259" key="6">
    <source>
        <dbReference type="SMART" id="SM01144"/>
    </source>
</evidence>
<name>K6YK86_9ALTE</name>
<evidence type="ECO:0000256" key="2">
    <source>
        <dbReference type="ARBA" id="ARBA00022679"/>
    </source>
</evidence>
<evidence type="ECO:0000313" key="7">
    <source>
        <dbReference type="EMBL" id="GAC17023.1"/>
    </source>
</evidence>
<dbReference type="PANTHER" id="PTHR21392">
    <property type="entry name" value="TRNA-URIDINE AMINOCARBOXYPROPYLTRANSFERASE 2"/>
    <property type="match status" value="1"/>
</dbReference>
<evidence type="ECO:0000256" key="5">
    <source>
        <dbReference type="ARBA" id="ARBA00034489"/>
    </source>
</evidence>